<dbReference type="SMART" id="SM00212">
    <property type="entry name" value="UBCc"/>
    <property type="match status" value="1"/>
</dbReference>
<keyword evidence="7" id="KW-1185">Reference proteome</keyword>
<evidence type="ECO:0000259" key="5">
    <source>
        <dbReference type="PROSITE" id="PS50127"/>
    </source>
</evidence>
<dbReference type="SUPFAM" id="SSF54495">
    <property type="entry name" value="UBC-like"/>
    <property type="match status" value="1"/>
</dbReference>
<dbReference type="eggNOG" id="KOG0422">
    <property type="taxonomic scope" value="Eukaryota"/>
</dbReference>
<keyword evidence="2 4" id="KW-0833">Ubl conjugation pathway</keyword>
<dbReference type="InterPro" id="IPR000608">
    <property type="entry name" value="UBC"/>
</dbReference>
<name>A9UT34_MONBE</name>
<dbReference type="PROSITE" id="PS00183">
    <property type="entry name" value="UBC_1"/>
    <property type="match status" value="1"/>
</dbReference>
<dbReference type="PROSITE" id="PS50127">
    <property type="entry name" value="UBC_2"/>
    <property type="match status" value="1"/>
</dbReference>
<accession>A9UT34</accession>
<dbReference type="InterPro" id="IPR023313">
    <property type="entry name" value="UBQ-conjugating_AS"/>
</dbReference>
<feature type="active site" description="Glycyl thioester intermediate" evidence="3">
    <location>
        <position position="61"/>
    </location>
</feature>
<gene>
    <name evidence="6" type="ORF">MONBRDRAFT_3366</name>
</gene>
<keyword evidence="1" id="KW-0808">Transferase</keyword>
<dbReference type="RefSeq" id="XP_001743847.1">
    <property type="nucleotide sequence ID" value="XM_001743795.1"/>
</dbReference>
<dbReference type="KEGG" id="mbr:MONBRDRAFT_3366"/>
<proteinExistence type="inferred from homology"/>
<dbReference type="PANTHER" id="PTHR24068">
    <property type="entry name" value="UBIQUITIN-CONJUGATING ENZYME E2"/>
    <property type="match status" value="1"/>
</dbReference>
<dbReference type="GO" id="GO:0005634">
    <property type="term" value="C:nucleus"/>
    <property type="evidence" value="ECO:0000318"/>
    <property type="project" value="GO_Central"/>
</dbReference>
<keyword evidence="4" id="KW-0067">ATP-binding</keyword>
<dbReference type="FunFam" id="3.10.110.10:FF:000209">
    <property type="entry name" value="Predicted protein"/>
    <property type="match status" value="1"/>
</dbReference>
<dbReference type="EMBL" id="CH991545">
    <property type="protein sequence ID" value="EDQ91425.1"/>
    <property type="molecule type" value="Genomic_DNA"/>
</dbReference>
<dbReference type="GO" id="GO:0000209">
    <property type="term" value="P:protein polyubiquitination"/>
    <property type="evidence" value="ECO:0000318"/>
    <property type="project" value="GO_Central"/>
</dbReference>
<evidence type="ECO:0000256" key="3">
    <source>
        <dbReference type="PROSITE-ProRule" id="PRU10133"/>
    </source>
</evidence>
<dbReference type="GO" id="GO:0006511">
    <property type="term" value="P:ubiquitin-dependent protein catabolic process"/>
    <property type="evidence" value="ECO:0000318"/>
    <property type="project" value="GO_Central"/>
</dbReference>
<evidence type="ECO:0000256" key="1">
    <source>
        <dbReference type="ARBA" id="ARBA00022679"/>
    </source>
</evidence>
<protein>
    <recommendedName>
        <fullName evidence="5">UBC core domain-containing protein</fullName>
    </recommendedName>
</protein>
<evidence type="ECO:0000256" key="2">
    <source>
        <dbReference type="ARBA" id="ARBA00022786"/>
    </source>
</evidence>
<dbReference type="GeneID" id="5888915"/>
<feature type="non-terminal residue" evidence="6">
    <location>
        <position position="1"/>
    </location>
</feature>
<dbReference type="InParanoid" id="A9UT34"/>
<evidence type="ECO:0000313" key="7">
    <source>
        <dbReference type="Proteomes" id="UP000001357"/>
    </source>
</evidence>
<feature type="domain" description="UBC core" evidence="5">
    <location>
        <begin position="1"/>
        <end position="110"/>
    </location>
</feature>
<dbReference type="STRING" id="81824.A9UT34"/>
<dbReference type="Gene3D" id="3.10.110.10">
    <property type="entry name" value="Ubiquitin Conjugating Enzyme"/>
    <property type="match status" value="1"/>
</dbReference>
<dbReference type="GO" id="GO:0005524">
    <property type="term" value="F:ATP binding"/>
    <property type="evidence" value="ECO:0007669"/>
    <property type="project" value="UniProtKB-UniRule"/>
</dbReference>
<sequence length="110" mass="12988">EMVEPNMLKWTAVLEPSEAPFDKGRFTIDITFPRDYPYEPPFIKFITPIYHPHVLENGLVCLPLGDYNWHPSLGISGMLKHILQVINTPERDYILRWDLGKLYDENRQQF</sequence>
<dbReference type="Proteomes" id="UP000001357">
    <property type="component" value="Unassembled WGS sequence"/>
</dbReference>
<evidence type="ECO:0000313" key="6">
    <source>
        <dbReference type="EMBL" id="EDQ91425.1"/>
    </source>
</evidence>
<reference evidence="6 7" key="1">
    <citation type="journal article" date="2008" name="Nature">
        <title>The genome of the choanoflagellate Monosiga brevicollis and the origin of metazoans.</title>
        <authorList>
            <consortium name="JGI Sequencing"/>
            <person name="King N."/>
            <person name="Westbrook M.J."/>
            <person name="Young S.L."/>
            <person name="Kuo A."/>
            <person name="Abedin M."/>
            <person name="Chapman J."/>
            <person name="Fairclough S."/>
            <person name="Hellsten U."/>
            <person name="Isogai Y."/>
            <person name="Letunic I."/>
            <person name="Marr M."/>
            <person name="Pincus D."/>
            <person name="Putnam N."/>
            <person name="Rokas A."/>
            <person name="Wright K.J."/>
            <person name="Zuzow R."/>
            <person name="Dirks W."/>
            <person name="Good M."/>
            <person name="Goodstein D."/>
            <person name="Lemons D."/>
            <person name="Li W."/>
            <person name="Lyons J.B."/>
            <person name="Morris A."/>
            <person name="Nichols S."/>
            <person name="Richter D.J."/>
            <person name="Salamov A."/>
            <person name="Bork P."/>
            <person name="Lim W.A."/>
            <person name="Manning G."/>
            <person name="Miller W.T."/>
            <person name="McGinnis W."/>
            <person name="Shapiro H."/>
            <person name="Tjian R."/>
            <person name="Grigoriev I.V."/>
            <person name="Rokhsar D."/>
        </authorList>
    </citation>
    <scope>NUCLEOTIDE SEQUENCE [LARGE SCALE GENOMIC DNA]</scope>
    <source>
        <strain evidence="7">MX1 / ATCC 50154</strain>
    </source>
</reference>
<dbReference type="AlphaFoldDB" id="A9UT34"/>
<organism evidence="6 7">
    <name type="scientific">Monosiga brevicollis</name>
    <name type="common">Choanoflagellate</name>
    <dbReference type="NCBI Taxonomy" id="81824"/>
    <lineage>
        <taxon>Eukaryota</taxon>
        <taxon>Choanoflagellata</taxon>
        <taxon>Craspedida</taxon>
        <taxon>Salpingoecidae</taxon>
        <taxon>Monosiga</taxon>
    </lineage>
</organism>
<feature type="non-terminal residue" evidence="6">
    <location>
        <position position="110"/>
    </location>
</feature>
<keyword evidence="4" id="KW-0547">Nucleotide-binding</keyword>
<dbReference type="OMA" id="GKCCLPI"/>
<dbReference type="InterPro" id="IPR016135">
    <property type="entry name" value="UBQ-conjugating_enzyme/RWD"/>
</dbReference>
<comment type="similarity">
    <text evidence="4">Belongs to the ubiquitin-conjugating enzyme family.</text>
</comment>
<dbReference type="GO" id="GO:0061631">
    <property type="term" value="F:ubiquitin conjugating enzyme activity"/>
    <property type="evidence" value="ECO:0000318"/>
    <property type="project" value="GO_Central"/>
</dbReference>
<dbReference type="Pfam" id="PF00179">
    <property type="entry name" value="UQ_con"/>
    <property type="match status" value="1"/>
</dbReference>
<evidence type="ECO:0000256" key="4">
    <source>
        <dbReference type="RuleBase" id="RU362109"/>
    </source>
</evidence>